<feature type="transmembrane region" description="Helical" evidence="1">
    <location>
        <begin position="419"/>
        <end position="441"/>
    </location>
</feature>
<keyword evidence="1" id="KW-0812">Transmembrane</keyword>
<feature type="transmembrane region" description="Helical" evidence="1">
    <location>
        <begin position="955"/>
        <end position="976"/>
    </location>
</feature>
<feature type="transmembrane region" description="Helical" evidence="1">
    <location>
        <begin position="667"/>
        <end position="689"/>
    </location>
</feature>
<keyword evidence="3" id="KW-1185">Reference proteome</keyword>
<feature type="transmembrane region" description="Helical" evidence="1">
    <location>
        <begin position="897"/>
        <end position="913"/>
    </location>
</feature>
<keyword evidence="1" id="KW-0472">Membrane</keyword>
<feature type="transmembrane region" description="Helical" evidence="1">
    <location>
        <begin position="134"/>
        <end position="154"/>
    </location>
</feature>
<feature type="transmembrane region" description="Helical" evidence="1">
    <location>
        <begin position="1253"/>
        <end position="1272"/>
    </location>
</feature>
<feature type="transmembrane region" description="Helical" evidence="1">
    <location>
        <begin position="722"/>
        <end position="744"/>
    </location>
</feature>
<evidence type="ECO:0000313" key="3">
    <source>
        <dbReference type="Proteomes" id="UP001442494"/>
    </source>
</evidence>
<feature type="transmembrane region" description="Helical" evidence="1">
    <location>
        <begin position="698"/>
        <end position="716"/>
    </location>
</feature>
<evidence type="ECO:0000256" key="1">
    <source>
        <dbReference type="SAM" id="Phobius"/>
    </source>
</evidence>
<feature type="transmembrane region" description="Helical" evidence="1">
    <location>
        <begin position="793"/>
        <end position="812"/>
    </location>
</feature>
<name>A0ABV0JPG9_9CYAN</name>
<gene>
    <name evidence="2" type="ORF">NDI37_12575</name>
</gene>
<dbReference type="EMBL" id="JAMPKK010000024">
    <property type="protein sequence ID" value="MEP0865303.1"/>
    <property type="molecule type" value="Genomic_DNA"/>
</dbReference>
<keyword evidence="1" id="KW-1133">Transmembrane helix</keyword>
<dbReference type="Proteomes" id="UP001442494">
    <property type="component" value="Unassembled WGS sequence"/>
</dbReference>
<accession>A0ABV0JPG9</accession>
<organism evidence="2 3">
    <name type="scientific">Funiculus sociatus GB2-A5</name>
    <dbReference type="NCBI Taxonomy" id="2933946"/>
    <lineage>
        <taxon>Bacteria</taxon>
        <taxon>Bacillati</taxon>
        <taxon>Cyanobacteriota</taxon>
        <taxon>Cyanophyceae</taxon>
        <taxon>Coleofasciculales</taxon>
        <taxon>Coleofasciculaceae</taxon>
        <taxon>Funiculus</taxon>
    </lineage>
</organism>
<feature type="transmembrane region" description="Helical" evidence="1">
    <location>
        <begin position="1232"/>
        <end position="1248"/>
    </location>
</feature>
<feature type="transmembrane region" description="Helical" evidence="1">
    <location>
        <begin position="566"/>
        <end position="584"/>
    </location>
</feature>
<protein>
    <submittedName>
        <fullName evidence="2">DUF2157 domain-containing protein</fullName>
    </submittedName>
</protein>
<feature type="transmembrane region" description="Helical" evidence="1">
    <location>
        <begin position="461"/>
        <end position="477"/>
    </location>
</feature>
<feature type="transmembrane region" description="Helical" evidence="1">
    <location>
        <begin position="922"/>
        <end position="943"/>
    </location>
</feature>
<reference evidence="2 3" key="1">
    <citation type="submission" date="2022-04" db="EMBL/GenBank/DDBJ databases">
        <title>Positive selection, recombination, and allopatry shape intraspecific diversity of widespread and dominant cyanobacteria.</title>
        <authorList>
            <person name="Wei J."/>
            <person name="Shu W."/>
            <person name="Hu C."/>
        </authorList>
    </citation>
    <scope>NUCLEOTIDE SEQUENCE [LARGE SCALE GENOMIC DNA]</scope>
    <source>
        <strain evidence="2 3">GB2-A5</strain>
    </source>
</reference>
<dbReference type="InterPro" id="IPR002052">
    <property type="entry name" value="DNA_methylase_N6_adenine_CS"/>
</dbReference>
<feature type="transmembrane region" description="Helical" evidence="1">
    <location>
        <begin position="875"/>
        <end position="891"/>
    </location>
</feature>
<feature type="transmembrane region" description="Helical" evidence="1">
    <location>
        <begin position="1178"/>
        <end position="1197"/>
    </location>
</feature>
<feature type="transmembrane region" description="Helical" evidence="1">
    <location>
        <begin position="326"/>
        <end position="343"/>
    </location>
</feature>
<feature type="transmembrane region" description="Helical" evidence="1">
    <location>
        <begin position="1050"/>
        <end position="1070"/>
    </location>
</feature>
<feature type="transmembrane region" description="Helical" evidence="1">
    <location>
        <begin position="988"/>
        <end position="1005"/>
    </location>
</feature>
<feature type="transmembrane region" description="Helical" evidence="1">
    <location>
        <begin position="248"/>
        <end position="267"/>
    </location>
</feature>
<feature type="transmembrane region" description="Helical" evidence="1">
    <location>
        <begin position="298"/>
        <end position="320"/>
    </location>
</feature>
<feature type="transmembrane region" description="Helical" evidence="1">
    <location>
        <begin position="596"/>
        <end position="616"/>
    </location>
</feature>
<feature type="transmembrane region" description="Helical" evidence="1">
    <location>
        <begin position="166"/>
        <end position="182"/>
    </location>
</feature>
<feature type="transmembrane region" description="Helical" evidence="1">
    <location>
        <begin position="1278"/>
        <end position="1298"/>
    </location>
</feature>
<dbReference type="PROSITE" id="PS00092">
    <property type="entry name" value="N6_MTASE"/>
    <property type="match status" value="1"/>
</dbReference>
<evidence type="ECO:0000313" key="2">
    <source>
        <dbReference type="EMBL" id="MEP0865303.1"/>
    </source>
</evidence>
<feature type="transmembrane region" description="Helical" evidence="1">
    <location>
        <begin position="107"/>
        <end position="128"/>
    </location>
</feature>
<proteinExistence type="predicted"/>
<feature type="transmembrane region" description="Helical" evidence="1">
    <location>
        <begin position="1130"/>
        <end position="1147"/>
    </location>
</feature>
<feature type="transmembrane region" description="Helical" evidence="1">
    <location>
        <begin position="539"/>
        <end position="559"/>
    </location>
</feature>
<feature type="transmembrane region" description="Helical" evidence="1">
    <location>
        <begin position="194"/>
        <end position="212"/>
    </location>
</feature>
<feature type="transmembrane region" description="Helical" evidence="1">
    <location>
        <begin position="819"/>
        <end position="839"/>
    </location>
</feature>
<sequence>MPSPLDRPITIELTVKASQPELLEGLDVWLCLGLISQVQVKRLSTKYLSCPLPELEITTATPQDTVFANPPFHEESSDLVLQTTQKKPPNILEGMFQSLVAELSVRWLLFLGVFMVVVSSGVLAASQWQRFPAAGQYAVLLGYTSIFWGVSFWARQQPNLQLTAQTLQIVTLLLVPVNFWAMDSFGLWRNPVDWIVVAIATITLTFITFRLLKNIPPTSGLGRLQNLPFLNILGLTYLHWGWKFAEFPLIAVYAGMVLTTIATVYQIRYRKYPQSESLGLDEQSPSARAIEENNKPGFGINLPAGLVIYALLLLLFRAIFVVDIPITQLGLAVGICGWLVAWLSQQMPQPARENRKQENTQLPITDYQFPLENIGGVLLLLGWVVSLRTEFPWQATAVSGLGLWFFISRLQRFEKRQDLAAIFVIGLQTICLLWLLVPASVQGWAIATGTQLTGSQNSPSALLSLAWFPYLILMVAVSDRLYRMNKPDLALFGEQLALSFGALLTLLSLANPTLRSLNLLLSTITLLAVTQRRSIKVSLVYLTHIIGLLTFCSFIDRFFPSLSQEIWASILLTVMVAEWTFSILASHSTFWQRSAWHLGLGLAAISYQLLVPNTYLSWDSDIISRQQWNIIWLVTPLALTGVAKQTTQPQRQLASWLSVTALGMAQILTFTLPGARLISLGVATGLMLVNTRYLRHQAAAIITVGFGLSFATMLLWEGVPGIARLSAPGWLVVGAMAFLSLWLSSSWLKRRHGTLAALYAKSADSWAIALCSLEMVSLTVHSLYVYWALVSPSVSVLVAVVLTMGAIVYRSYLQPNNWAFYALGWCLELLTAEALGFVGRSVINLAIANVALGLMTQLLGEIWRRRSRLEIPSSWHILPLLYGVLGAVLRWDTFTSWTGLSTLAIALIVISVGRRKQEFKPLVYLGLLGVSISAYELLFYQLLQASGGGLGDGLIAMSALGTSIMYAYRVLSPLLINYLRLTAQELKVVSHLHWAWSSALLLSAIATPIEINRLLGLGIGLFLIRYAIYQGKRSPLDPPLPTVAGRISTAETWVYLGLLQIAGIRIFWIYTAIGQLWAGTLLPWKAPISCIWAYLLYALPWERWGWPKRPWQQAAYILPLIMLWESRLDIPPIGLLIVAAFYVLLAKLTKQIRFTYLTAALLDWAIFRWFFDLRLTDALWYITPIGLSLLYIAQIDPNLKLPTQSQTRHNLRLLGTGVICVAAFLLHQKTGIQPGILSIIAIFAGLALRVRAFLYVGTATFLLTVFYQLVIFIFDYPFFKWVIGLLVGIAFISIAANFETRRVQLSSLLRNWLAELEQWQ</sequence>
<comment type="caution">
    <text evidence="2">The sequence shown here is derived from an EMBL/GenBank/DDBJ whole genome shotgun (WGS) entry which is preliminary data.</text>
</comment>
<dbReference type="RefSeq" id="WP_190419804.1">
    <property type="nucleotide sequence ID" value="NZ_JAMPKK010000024.1"/>
</dbReference>
<feature type="transmembrane region" description="Helical" evidence="1">
    <location>
        <begin position="1076"/>
        <end position="1097"/>
    </location>
</feature>